<dbReference type="STRING" id="913325.N799_07310"/>
<keyword evidence="4" id="KW-1185">Reference proteome</keyword>
<reference evidence="3 4" key="1">
    <citation type="journal article" date="2015" name="Stand. Genomic Sci.">
        <title>Genomic information of the arsenic-resistant bacterium Lysobacter arseniciresistens type strain ZS79(T) and comparison of Lysobacter draft genomes.</title>
        <authorList>
            <person name="Liu L."/>
            <person name="Zhang S."/>
            <person name="Luo M."/>
            <person name="Wang G."/>
        </authorList>
    </citation>
    <scope>NUCLEOTIDE SEQUENCE [LARGE SCALE GENOMIC DNA]</scope>
    <source>
        <strain evidence="3 4">ZS79</strain>
    </source>
</reference>
<dbReference type="EMBL" id="AVPT01000031">
    <property type="protein sequence ID" value="KGM54016.1"/>
    <property type="molecule type" value="Genomic_DNA"/>
</dbReference>
<keyword evidence="1" id="KW-0677">Repeat</keyword>
<dbReference type="PANTHER" id="PTHR45586">
    <property type="entry name" value="TPR REPEAT-CONTAINING PROTEIN PA4667"/>
    <property type="match status" value="1"/>
</dbReference>
<dbReference type="eggNOG" id="COG0457">
    <property type="taxonomic scope" value="Bacteria"/>
</dbReference>
<sequence length="690" mass="74425">MYEPIIDALRRGAADEALAAAREAVAAQPQDPAAHRLLAAAQRLSGDEAGALATVDHALSLAPDDANLHLDRAGMLLGRRQLDAAQAALARSIGLDPNQFPAYIVQAQLAIGRGELDEAERLTRTAARLAPEHPQIAALEGTLALRRGDADRALAILARAAERYPDEPTLRHALGFAYLAKGHLAFAEQAFRRLREAQPDSLPLRALVADLLRRQGRPAEAADELATLADAHNASPGLRRLVGEMELEAGRHERARDLLLASLRAEPRDRRTVLALAEAWRRLQASDEARATLDELLAAHPRQPDLWRARLLFEEFASPAAREVVQRWQAAMPDYVPALEAAMTIHDVAGEADDAEAVARRITALAPGHTSGELRIIDAELKRDPDAAIAHVERLLARAETEPARRNLRQLLGRTLDVAGQPGAAAAIWAELHAEVVDQRLPLPPVSALPGDWPAAATLDQPAPAVLLLWGAPGSLVERLAAVLDGNGAPLRGDRFGPNPPHDLFQRYDTITALADGSADPAALVEQWRAALPARGINDGLVFDWLLWWDNAALLALRPHLPQASLLVAVRDPRDMLLDWLAFGSPAPFALASPEAGAHWLAKVLDQVADLHEGNLVPHRLLRMDDIANDPAGITQALADNLGISLRGVPVSRFGGSRFAAGHWRAFAEPLKDAFAVLEPVARRLGYAAD</sequence>
<dbReference type="InterPro" id="IPR019734">
    <property type="entry name" value="TPR_rpt"/>
</dbReference>
<dbReference type="PANTHER" id="PTHR45586:SF1">
    <property type="entry name" value="LIPOPOLYSACCHARIDE ASSEMBLY PROTEIN B"/>
    <property type="match status" value="1"/>
</dbReference>
<dbReference type="InterPro" id="IPR027417">
    <property type="entry name" value="P-loop_NTPase"/>
</dbReference>
<dbReference type="Gene3D" id="3.40.50.300">
    <property type="entry name" value="P-loop containing nucleotide triphosphate hydrolases"/>
    <property type="match status" value="1"/>
</dbReference>
<evidence type="ECO:0000256" key="2">
    <source>
        <dbReference type="ARBA" id="ARBA00022803"/>
    </source>
</evidence>
<dbReference type="Pfam" id="PF13432">
    <property type="entry name" value="TPR_16"/>
    <property type="match status" value="1"/>
</dbReference>
<protein>
    <submittedName>
        <fullName evidence="3">Uncharacterized protein</fullName>
    </submittedName>
</protein>
<keyword evidence="2" id="KW-0802">TPR repeat</keyword>
<accession>A0A0A0ESU7</accession>
<dbReference type="Gene3D" id="1.25.40.10">
    <property type="entry name" value="Tetratricopeptide repeat domain"/>
    <property type="match status" value="3"/>
</dbReference>
<proteinExistence type="predicted"/>
<organism evidence="3 4">
    <name type="scientific">Lysobacter arseniciresistens ZS79</name>
    <dbReference type="NCBI Taxonomy" id="913325"/>
    <lineage>
        <taxon>Bacteria</taxon>
        <taxon>Pseudomonadati</taxon>
        <taxon>Pseudomonadota</taxon>
        <taxon>Gammaproteobacteria</taxon>
        <taxon>Lysobacterales</taxon>
        <taxon>Lysobacteraceae</taxon>
        <taxon>Novilysobacter</taxon>
    </lineage>
</organism>
<dbReference type="RefSeq" id="WP_036212849.1">
    <property type="nucleotide sequence ID" value="NZ_AVPT01000031.1"/>
</dbReference>
<comment type="caution">
    <text evidence="3">The sequence shown here is derived from an EMBL/GenBank/DDBJ whole genome shotgun (WGS) entry which is preliminary data.</text>
</comment>
<evidence type="ECO:0000256" key="1">
    <source>
        <dbReference type="ARBA" id="ARBA00022737"/>
    </source>
</evidence>
<gene>
    <name evidence="3" type="ORF">N799_07310</name>
</gene>
<dbReference type="InterPro" id="IPR051012">
    <property type="entry name" value="CellSynth/LPSAsmb/PSIAsmb"/>
</dbReference>
<dbReference type="Proteomes" id="UP000029989">
    <property type="component" value="Unassembled WGS sequence"/>
</dbReference>
<dbReference type="SUPFAM" id="SSF48452">
    <property type="entry name" value="TPR-like"/>
    <property type="match status" value="1"/>
</dbReference>
<dbReference type="SMART" id="SM00028">
    <property type="entry name" value="TPR"/>
    <property type="match status" value="7"/>
</dbReference>
<dbReference type="Pfam" id="PF14559">
    <property type="entry name" value="TPR_19"/>
    <property type="match status" value="2"/>
</dbReference>
<dbReference type="SUPFAM" id="SSF52540">
    <property type="entry name" value="P-loop containing nucleoside triphosphate hydrolases"/>
    <property type="match status" value="1"/>
</dbReference>
<dbReference type="InterPro" id="IPR011990">
    <property type="entry name" value="TPR-like_helical_dom_sf"/>
</dbReference>
<evidence type="ECO:0000313" key="3">
    <source>
        <dbReference type="EMBL" id="KGM54016.1"/>
    </source>
</evidence>
<dbReference type="AlphaFoldDB" id="A0A0A0ESU7"/>
<name>A0A0A0ESU7_9GAMM</name>
<dbReference type="OrthoDB" id="5965059at2"/>
<evidence type="ECO:0000313" key="4">
    <source>
        <dbReference type="Proteomes" id="UP000029989"/>
    </source>
</evidence>